<dbReference type="InterPro" id="IPR036097">
    <property type="entry name" value="HisK_dim/P_sf"/>
</dbReference>
<dbReference type="InterPro" id="IPR005467">
    <property type="entry name" value="His_kinase_dom"/>
</dbReference>
<evidence type="ECO:0000256" key="4">
    <source>
        <dbReference type="ARBA" id="ARBA00022553"/>
    </source>
</evidence>
<feature type="transmembrane region" description="Helical" evidence="15">
    <location>
        <begin position="59"/>
        <end position="83"/>
    </location>
</feature>
<dbReference type="EC" id="2.7.13.3" evidence="13"/>
<evidence type="ECO:0000256" key="14">
    <source>
        <dbReference type="SAM" id="MobiDB-lite"/>
    </source>
</evidence>
<dbReference type="Pfam" id="PF02518">
    <property type="entry name" value="HATPase_c"/>
    <property type="match status" value="1"/>
</dbReference>
<dbReference type="SMART" id="SM00387">
    <property type="entry name" value="HATPase_c"/>
    <property type="match status" value="1"/>
</dbReference>
<dbReference type="InterPro" id="IPR045671">
    <property type="entry name" value="NtrY-like_N"/>
</dbReference>
<evidence type="ECO:0000313" key="19">
    <source>
        <dbReference type="EMBL" id="OYQ18601.1"/>
    </source>
</evidence>
<dbReference type="GO" id="GO:0009399">
    <property type="term" value="P:nitrogen fixation"/>
    <property type="evidence" value="ECO:0007669"/>
    <property type="project" value="UniProtKB-UniRule"/>
</dbReference>
<dbReference type="CDD" id="cd00130">
    <property type="entry name" value="PAS"/>
    <property type="match status" value="1"/>
</dbReference>
<dbReference type="InterPro" id="IPR036890">
    <property type="entry name" value="HATPase_C_sf"/>
</dbReference>
<dbReference type="GO" id="GO:0005886">
    <property type="term" value="C:plasma membrane"/>
    <property type="evidence" value="ECO:0007669"/>
    <property type="project" value="UniProtKB-SubCell"/>
</dbReference>
<feature type="compositionally biased region" description="Basic and acidic residues" evidence="14">
    <location>
        <begin position="739"/>
        <end position="755"/>
    </location>
</feature>
<keyword evidence="7 13" id="KW-0547">Nucleotide-binding</keyword>
<dbReference type="InterPro" id="IPR003594">
    <property type="entry name" value="HATPase_dom"/>
</dbReference>
<keyword evidence="10 15" id="KW-1133">Transmembrane helix</keyword>
<dbReference type="SUPFAM" id="SSF55785">
    <property type="entry name" value="PYP-like sensor domain (PAS domain)"/>
    <property type="match status" value="1"/>
</dbReference>
<comment type="subcellular location">
    <subcellularLocation>
        <location evidence="2 13">Cell membrane</location>
        <topology evidence="2 13">Multi-pass membrane protein</topology>
    </subcellularLocation>
</comment>
<evidence type="ECO:0000256" key="10">
    <source>
        <dbReference type="ARBA" id="ARBA00022989"/>
    </source>
</evidence>
<name>A0A255XNY9_9PROT</name>
<evidence type="ECO:0000256" key="15">
    <source>
        <dbReference type="SAM" id="Phobius"/>
    </source>
</evidence>
<dbReference type="InterPro" id="IPR003661">
    <property type="entry name" value="HisK_dim/P_dom"/>
</dbReference>
<keyword evidence="11 13" id="KW-0902">Two-component regulatory system</keyword>
<dbReference type="PROSITE" id="PS50112">
    <property type="entry name" value="PAS"/>
    <property type="match status" value="1"/>
</dbReference>
<organism evidence="19 20">
    <name type="scientific">Elstera cyanobacteriorum</name>
    <dbReference type="NCBI Taxonomy" id="2022747"/>
    <lineage>
        <taxon>Bacteria</taxon>
        <taxon>Pseudomonadati</taxon>
        <taxon>Pseudomonadota</taxon>
        <taxon>Alphaproteobacteria</taxon>
        <taxon>Rhodospirillales</taxon>
        <taxon>Rhodospirillaceae</taxon>
        <taxon>Elstera</taxon>
    </lineage>
</organism>
<dbReference type="InterPro" id="IPR000014">
    <property type="entry name" value="PAS"/>
</dbReference>
<evidence type="ECO:0000256" key="6">
    <source>
        <dbReference type="ARBA" id="ARBA00022692"/>
    </source>
</evidence>
<dbReference type="NCBIfam" id="TIGR00229">
    <property type="entry name" value="sensory_box"/>
    <property type="match status" value="1"/>
</dbReference>
<dbReference type="GO" id="GO:0000155">
    <property type="term" value="F:phosphorelay sensor kinase activity"/>
    <property type="evidence" value="ECO:0007669"/>
    <property type="project" value="InterPro"/>
</dbReference>
<keyword evidence="9 13" id="KW-0067">ATP-binding</keyword>
<evidence type="ECO:0000256" key="12">
    <source>
        <dbReference type="ARBA" id="ARBA00023136"/>
    </source>
</evidence>
<dbReference type="InterPro" id="IPR004358">
    <property type="entry name" value="Sig_transdc_His_kin-like_C"/>
</dbReference>
<proteinExistence type="predicted"/>
<dbReference type="InterPro" id="IPR013767">
    <property type="entry name" value="PAS_fold"/>
</dbReference>
<feature type="domain" description="Histidine kinase" evidence="16">
    <location>
        <begin position="514"/>
        <end position="741"/>
    </location>
</feature>
<keyword evidence="13" id="KW-0535">Nitrogen fixation</keyword>
<feature type="domain" description="PAS" evidence="17">
    <location>
        <begin position="388"/>
        <end position="444"/>
    </location>
</feature>
<dbReference type="PROSITE" id="PS50109">
    <property type="entry name" value="HIS_KIN"/>
    <property type="match status" value="1"/>
</dbReference>
<feature type="transmembrane region" description="Helical" evidence="15">
    <location>
        <begin position="27"/>
        <end position="53"/>
    </location>
</feature>
<dbReference type="Pfam" id="PF00672">
    <property type="entry name" value="HAMP"/>
    <property type="match status" value="1"/>
</dbReference>
<evidence type="ECO:0000259" key="16">
    <source>
        <dbReference type="PROSITE" id="PS50109"/>
    </source>
</evidence>
<protein>
    <recommendedName>
        <fullName evidence="13">Nitrogen regulation protein</fullName>
        <ecNumber evidence="13">2.7.13.3</ecNumber>
    </recommendedName>
</protein>
<evidence type="ECO:0000256" key="8">
    <source>
        <dbReference type="ARBA" id="ARBA00022777"/>
    </source>
</evidence>
<dbReference type="GO" id="GO:0005524">
    <property type="term" value="F:ATP binding"/>
    <property type="evidence" value="ECO:0007669"/>
    <property type="project" value="UniProtKB-UniRule"/>
</dbReference>
<dbReference type="Pfam" id="PF00989">
    <property type="entry name" value="PAS"/>
    <property type="match status" value="1"/>
</dbReference>
<evidence type="ECO:0000256" key="13">
    <source>
        <dbReference type="PIRNR" id="PIRNR037532"/>
    </source>
</evidence>
<dbReference type="PANTHER" id="PTHR43065:SF10">
    <property type="entry name" value="PEROXIDE STRESS-ACTIVATED HISTIDINE KINASE MAK3"/>
    <property type="match status" value="1"/>
</dbReference>
<keyword evidence="12 13" id="KW-0472">Membrane</keyword>
<dbReference type="CDD" id="cd06225">
    <property type="entry name" value="HAMP"/>
    <property type="match status" value="1"/>
</dbReference>
<dbReference type="SUPFAM" id="SSF158472">
    <property type="entry name" value="HAMP domain-like"/>
    <property type="match status" value="1"/>
</dbReference>
<dbReference type="PROSITE" id="PS50885">
    <property type="entry name" value="HAMP"/>
    <property type="match status" value="1"/>
</dbReference>
<reference evidence="19 20" key="1">
    <citation type="submission" date="2017-07" db="EMBL/GenBank/DDBJ databases">
        <title>Elstera cyanobacteriorum sp. nov., a novel bacterium isolated from cyanobacterial aggregates in a eutrophic lake.</title>
        <authorList>
            <person name="Cai H."/>
        </authorList>
    </citation>
    <scope>NUCLEOTIDE SEQUENCE [LARGE SCALE GENOMIC DNA]</scope>
    <source>
        <strain evidence="19 20">TH019</strain>
    </source>
</reference>
<keyword evidence="8 13" id="KW-0418">Kinase</keyword>
<dbReference type="SUPFAM" id="SSF47384">
    <property type="entry name" value="Homodimeric domain of signal transducing histidine kinase"/>
    <property type="match status" value="1"/>
</dbReference>
<feature type="region of interest" description="Disordered" evidence="14">
    <location>
        <begin position="737"/>
        <end position="762"/>
    </location>
</feature>
<keyword evidence="5 13" id="KW-0808">Transferase</keyword>
<comment type="caution">
    <text evidence="19">The sequence shown here is derived from an EMBL/GenBank/DDBJ whole genome shotgun (WGS) entry which is preliminary data.</text>
</comment>
<gene>
    <name evidence="19" type="ORF">CHR90_10020</name>
</gene>
<dbReference type="Gene3D" id="6.10.340.10">
    <property type="match status" value="1"/>
</dbReference>
<dbReference type="CDD" id="cd00082">
    <property type="entry name" value="HisKA"/>
    <property type="match status" value="1"/>
</dbReference>
<feature type="domain" description="HAMP" evidence="18">
    <location>
        <begin position="323"/>
        <end position="376"/>
    </location>
</feature>
<evidence type="ECO:0000256" key="5">
    <source>
        <dbReference type="ARBA" id="ARBA00022679"/>
    </source>
</evidence>
<dbReference type="Proteomes" id="UP000216361">
    <property type="component" value="Unassembled WGS sequence"/>
</dbReference>
<evidence type="ECO:0000256" key="9">
    <source>
        <dbReference type="ARBA" id="ARBA00022840"/>
    </source>
</evidence>
<dbReference type="PRINTS" id="PR00344">
    <property type="entry name" value="BCTRLSENSOR"/>
</dbReference>
<dbReference type="GO" id="GO:0006355">
    <property type="term" value="P:regulation of DNA-templated transcription"/>
    <property type="evidence" value="ECO:0007669"/>
    <property type="project" value="InterPro"/>
</dbReference>
<evidence type="ECO:0000259" key="17">
    <source>
        <dbReference type="PROSITE" id="PS50112"/>
    </source>
</evidence>
<dbReference type="InterPro" id="IPR017232">
    <property type="entry name" value="NtrY"/>
</dbReference>
<dbReference type="InterPro" id="IPR035965">
    <property type="entry name" value="PAS-like_dom_sf"/>
</dbReference>
<evidence type="ECO:0000259" key="18">
    <source>
        <dbReference type="PROSITE" id="PS50885"/>
    </source>
</evidence>
<evidence type="ECO:0000256" key="1">
    <source>
        <dbReference type="ARBA" id="ARBA00000085"/>
    </source>
</evidence>
<accession>A0A255XNY9</accession>
<evidence type="ECO:0000313" key="20">
    <source>
        <dbReference type="Proteomes" id="UP000216361"/>
    </source>
</evidence>
<dbReference type="Pfam" id="PF19312">
    <property type="entry name" value="NtrY_N"/>
    <property type="match status" value="1"/>
</dbReference>
<dbReference type="AlphaFoldDB" id="A0A255XNY9"/>
<dbReference type="EMBL" id="NOXS01000032">
    <property type="protein sequence ID" value="OYQ18601.1"/>
    <property type="molecule type" value="Genomic_DNA"/>
</dbReference>
<comment type="catalytic activity">
    <reaction evidence="1 13">
        <text>ATP + protein L-histidine = ADP + protein N-phospho-L-histidine.</text>
        <dbReference type="EC" id="2.7.13.3"/>
    </reaction>
</comment>
<feature type="transmembrane region" description="Helical" evidence="15">
    <location>
        <begin position="103"/>
        <end position="125"/>
    </location>
</feature>
<keyword evidence="4" id="KW-0597">Phosphoprotein</keyword>
<dbReference type="PANTHER" id="PTHR43065">
    <property type="entry name" value="SENSOR HISTIDINE KINASE"/>
    <property type="match status" value="1"/>
</dbReference>
<evidence type="ECO:0000256" key="11">
    <source>
        <dbReference type="ARBA" id="ARBA00023012"/>
    </source>
</evidence>
<evidence type="ECO:0000256" key="7">
    <source>
        <dbReference type="ARBA" id="ARBA00022741"/>
    </source>
</evidence>
<evidence type="ECO:0000256" key="3">
    <source>
        <dbReference type="ARBA" id="ARBA00022475"/>
    </source>
</evidence>
<evidence type="ECO:0000256" key="2">
    <source>
        <dbReference type="ARBA" id="ARBA00004651"/>
    </source>
</evidence>
<dbReference type="SMART" id="SM00304">
    <property type="entry name" value="HAMP"/>
    <property type="match status" value="1"/>
</dbReference>
<dbReference type="PIRSF" id="PIRSF037532">
    <property type="entry name" value="STHK_NtrY"/>
    <property type="match status" value="1"/>
</dbReference>
<keyword evidence="3 13" id="KW-1003">Cell membrane</keyword>
<sequence>MTQPAAARKLGAWLERRADARGLGRRLILTLMVLLTLSGIATYAAMTGAGPFVSVDRGWVTWLLIVDLVLLLALAVVVVSRLVELWTERRRGLAGSRLHIRLVLLFGAVTIPPTILVAVFSVVFLNLSVNGWFSERVRSALDGSKAIAAAYLQEHNLAIKGDILSMAVDLDRESPRLFADPVWFRDLVGTQAALRNLSEAVVFGRDGQVLARAGLTFRLEFEPVPAWALEQAQRGEVAIMTNSDDDRVRALIRLESIGGYLYVGRAVDPRVISYVQETANAVDAYENLEKERSQLQTTFGLVYLVLALVLLVLSSALGLVVATNLVRPISVIIAAAERIRAGDFSARVPDLPGDDELGSLARAFNRMSREVDHQRHALLATNSQLDERRRFIEAVLGGVSAGVLGLDPDGGLTMGNRSAGSLLGLDLTPLVGKPLAAIVPEMQPLFEAARERPDRRADGQVKLNRDGRTQTLLVRVTAELLEQGETQGYVVTFDDITELLVAQRTAAWADVARRIAHEIKNPLTPIQLSAERLKRKYLKEISSDPETFTLCTDTIVRQVGDIGRMVDEFSAFARMPQPVMKPEDLPQILREVMLLQRSARPDITFDLSLPEVAETVRCDGRQIRQALINLVQNAIDAIDGREGEGLPTGQVRVALGQDGRGTRLTVTDNGRGLPVDQRDRLTEPYVTTRAKGTGLGLAIVAKIMEDHAGEIRLTDAPLAPGEPERPGARGAEVALILPRKGETLGTARDETRDGTAEGTYGA</sequence>
<dbReference type="Gene3D" id="3.30.450.20">
    <property type="entry name" value="PAS domain"/>
    <property type="match status" value="1"/>
</dbReference>
<dbReference type="Gene3D" id="1.10.287.130">
    <property type="match status" value="1"/>
</dbReference>
<dbReference type="SMART" id="SM00388">
    <property type="entry name" value="HisKA"/>
    <property type="match status" value="1"/>
</dbReference>
<dbReference type="SUPFAM" id="SSF55874">
    <property type="entry name" value="ATPase domain of HSP90 chaperone/DNA topoisomerase II/histidine kinase"/>
    <property type="match status" value="1"/>
</dbReference>
<dbReference type="Gene3D" id="3.30.565.10">
    <property type="entry name" value="Histidine kinase-like ATPase, C-terminal domain"/>
    <property type="match status" value="1"/>
</dbReference>
<dbReference type="InterPro" id="IPR003660">
    <property type="entry name" value="HAMP_dom"/>
</dbReference>
<keyword evidence="20" id="KW-1185">Reference proteome</keyword>
<dbReference type="Pfam" id="PF00512">
    <property type="entry name" value="HisKA"/>
    <property type="match status" value="1"/>
</dbReference>
<keyword evidence="6 13" id="KW-0812">Transmembrane</keyword>